<evidence type="ECO:0000313" key="2">
    <source>
        <dbReference type="EMBL" id="CAF0754449.1"/>
    </source>
</evidence>
<accession>A0A813PQP5</accession>
<reference evidence="2" key="1">
    <citation type="submission" date="2021-02" db="EMBL/GenBank/DDBJ databases">
        <authorList>
            <person name="Nowell W R."/>
        </authorList>
    </citation>
    <scope>NUCLEOTIDE SEQUENCE</scope>
</reference>
<dbReference type="EMBL" id="CAJOBC010000089">
    <property type="protein sequence ID" value="CAF3534620.1"/>
    <property type="molecule type" value="Genomic_DNA"/>
</dbReference>
<evidence type="ECO:0000313" key="3">
    <source>
        <dbReference type="EMBL" id="CAF3519742.1"/>
    </source>
</evidence>
<dbReference type="EMBL" id="CAJOBA010000280">
    <property type="protein sequence ID" value="CAF3519742.1"/>
    <property type="molecule type" value="Genomic_DNA"/>
</dbReference>
<dbReference type="Proteomes" id="UP000663829">
    <property type="component" value="Unassembled WGS sequence"/>
</dbReference>
<gene>
    <name evidence="2" type="ORF">GPM918_LOCUS1031</name>
    <name evidence="1" type="ORF">OVA965_LOCUS1506</name>
    <name evidence="4" type="ORF">SRO942_LOCUS1031</name>
    <name evidence="3" type="ORF">TMI583_LOCUS1507</name>
</gene>
<sequence length="271" mass="31146">MNSGYCDRCKNYFRYVDYNQCSYHSSSTVTNGIYACCGKQSNGFSLFLNQYQSFENGGGCQNGDHVLDDASEQLTKLNKSESLLKLIKQQQTMKQLPDTAIKQNFLFQVIEQSLYTNNTLTNSSSLITLNTPNTMTMVGMIGKKPSRSLWTYLIDTNPFGPNLKYQWDACKSTRWNQDTQREDEHRRNDVMLRYIQNEQMAKSTINRNVQTKDLSLSNTNTPSVNFPGGFYCRIENDWRMRTSNTTTANNSNKDSPNSSLLNLKNRQRLLK</sequence>
<dbReference type="InterPro" id="IPR045902">
    <property type="entry name" value="SANBR-like"/>
</dbReference>
<dbReference type="EMBL" id="CAJNOK010000280">
    <property type="protein sequence ID" value="CAF0742151.1"/>
    <property type="molecule type" value="Genomic_DNA"/>
</dbReference>
<dbReference type="Proteomes" id="UP000677228">
    <property type="component" value="Unassembled WGS sequence"/>
</dbReference>
<dbReference type="PANTHER" id="PTHR20946:SF0">
    <property type="entry name" value="SANT AND BTB DOMAIN REGULATOR OF CLASS SWITCH RECOMBINATION"/>
    <property type="match status" value="1"/>
</dbReference>
<dbReference type="PANTHER" id="PTHR20946">
    <property type="entry name" value="SANT AND BTB DOMAIN REGULATOR OF CLASS SWITCH RECOMBINATION"/>
    <property type="match status" value="1"/>
</dbReference>
<keyword evidence="5" id="KW-1185">Reference proteome</keyword>
<dbReference type="OrthoDB" id="550012at2759"/>
<dbReference type="EMBL" id="CAJNOQ010000089">
    <property type="protein sequence ID" value="CAF0754449.1"/>
    <property type="molecule type" value="Genomic_DNA"/>
</dbReference>
<name>A0A813PQP5_9BILA</name>
<organism evidence="2 5">
    <name type="scientific">Didymodactylos carnosus</name>
    <dbReference type="NCBI Taxonomy" id="1234261"/>
    <lineage>
        <taxon>Eukaryota</taxon>
        <taxon>Metazoa</taxon>
        <taxon>Spiralia</taxon>
        <taxon>Gnathifera</taxon>
        <taxon>Rotifera</taxon>
        <taxon>Eurotatoria</taxon>
        <taxon>Bdelloidea</taxon>
        <taxon>Philodinida</taxon>
        <taxon>Philodinidae</taxon>
        <taxon>Didymodactylos</taxon>
    </lineage>
</organism>
<evidence type="ECO:0000313" key="4">
    <source>
        <dbReference type="EMBL" id="CAF3534620.1"/>
    </source>
</evidence>
<dbReference type="Proteomes" id="UP000681722">
    <property type="component" value="Unassembled WGS sequence"/>
</dbReference>
<protein>
    <submittedName>
        <fullName evidence="2">Uncharacterized protein</fullName>
    </submittedName>
</protein>
<proteinExistence type="predicted"/>
<dbReference type="Proteomes" id="UP000682733">
    <property type="component" value="Unassembled WGS sequence"/>
</dbReference>
<dbReference type="AlphaFoldDB" id="A0A813PQP5"/>
<comment type="caution">
    <text evidence="2">The sequence shown here is derived from an EMBL/GenBank/DDBJ whole genome shotgun (WGS) entry which is preliminary data.</text>
</comment>
<evidence type="ECO:0000313" key="5">
    <source>
        <dbReference type="Proteomes" id="UP000663829"/>
    </source>
</evidence>
<evidence type="ECO:0000313" key="1">
    <source>
        <dbReference type="EMBL" id="CAF0742151.1"/>
    </source>
</evidence>